<sequence length="95" mass="11040">MQDVGDLYSPDERIYVFNYSESGALAVYRICELRDKELSRDSEKADEYWGAFLGPGGSIYDVPGEQCGVDYAMKFCEDWYKSEWYDTRDYADLVL</sequence>
<keyword evidence="2" id="KW-1185">Reference proteome</keyword>
<dbReference type="AlphaFoldDB" id="A0A1I5YEG5"/>
<dbReference type="Proteomes" id="UP000182624">
    <property type="component" value="Unassembled WGS sequence"/>
</dbReference>
<gene>
    <name evidence="1" type="ORF">SAMN04487928_14435</name>
</gene>
<reference evidence="2" key="1">
    <citation type="submission" date="2016-10" db="EMBL/GenBank/DDBJ databases">
        <authorList>
            <person name="Varghese N."/>
            <person name="Submissions S."/>
        </authorList>
    </citation>
    <scope>NUCLEOTIDE SEQUENCE [LARGE SCALE GENOMIC DNA]</scope>
    <source>
        <strain evidence="2">P18</strain>
    </source>
</reference>
<protein>
    <submittedName>
        <fullName evidence="1">Uncharacterized protein</fullName>
    </submittedName>
</protein>
<dbReference type="RefSeq" id="WP_074891866.1">
    <property type="nucleotide sequence ID" value="NZ_FOXO01000044.1"/>
</dbReference>
<organism evidence="1 2">
    <name type="scientific">Butyrivibrio proteoclasticus</name>
    <dbReference type="NCBI Taxonomy" id="43305"/>
    <lineage>
        <taxon>Bacteria</taxon>
        <taxon>Bacillati</taxon>
        <taxon>Bacillota</taxon>
        <taxon>Clostridia</taxon>
        <taxon>Lachnospirales</taxon>
        <taxon>Lachnospiraceae</taxon>
        <taxon>Butyrivibrio</taxon>
    </lineage>
</organism>
<evidence type="ECO:0000313" key="2">
    <source>
        <dbReference type="Proteomes" id="UP000182624"/>
    </source>
</evidence>
<evidence type="ECO:0000313" key="1">
    <source>
        <dbReference type="EMBL" id="SFQ42510.1"/>
    </source>
</evidence>
<dbReference type="EMBL" id="FOXO01000044">
    <property type="protein sequence ID" value="SFQ42510.1"/>
    <property type="molecule type" value="Genomic_DNA"/>
</dbReference>
<name>A0A1I5YEG5_9FIRM</name>
<dbReference type="OrthoDB" id="2004978at2"/>
<accession>A0A1I5YEG5</accession>
<proteinExistence type="predicted"/>